<dbReference type="InterPro" id="IPR008397">
    <property type="entry name" value="Alginate_lyase_dom"/>
</dbReference>
<dbReference type="EMBL" id="DS022300">
    <property type="protein sequence ID" value="OAJ36150.1"/>
    <property type="molecule type" value="Genomic_DNA"/>
</dbReference>
<sequence length="478" mass="53903">MHWRIATLAFVLLQTVLAHVWPLNDNGTPASGSIQTFFMSPKNLWINRQFWQQGHNELRPAIRRILRLADGAVLDATSYSVTSKNTSLLSPSNDPHYYYSLSTQFWPQAANNNSSPISGAPYAFYDGYINPEVYLYQDPQYIQVMFDDVYHCALAFFFTGNETYAQTATKRLNTWFLDPATAMKPSMEFAASIRGVDTTEGKNTFDVTTANGTMQVDATSVLMDFNKVYQLIDAIGLLRISSSFTNAHYQGMHAWMKSFYDWSQSSKRAKSFALSVNNQGTWNDVQQVSILLFLNRTEDANNIILKNTVSRMALQIASPDGSQPIEQTRQMSWFHSVHNLEALYVLGSLSRSLSTDLFQYIDPSTKQPILSNALKYLIPFAQNNGAGWVGTNIGKFDPSTVNELCKHAFIVYREESFMDAIQLLQSKPKSWNPSRLWTPYLAYDSPNRNAAIDKSTGSIGFVVAILAAYWGFASLFLF</sequence>
<dbReference type="AlphaFoldDB" id="A0A177W953"/>
<dbReference type="eggNOG" id="ENOG502QSID">
    <property type="taxonomic scope" value="Eukaryota"/>
</dbReference>
<evidence type="ECO:0000256" key="3">
    <source>
        <dbReference type="SAM" id="Phobius"/>
    </source>
</evidence>
<feature type="domain" description="Alginate lyase" evidence="5">
    <location>
        <begin position="86"/>
        <end position="385"/>
    </location>
</feature>
<evidence type="ECO:0000259" key="5">
    <source>
        <dbReference type="Pfam" id="PF05426"/>
    </source>
</evidence>
<organism evidence="6 7">
    <name type="scientific">Batrachochytrium dendrobatidis (strain JEL423)</name>
    <dbReference type="NCBI Taxonomy" id="403673"/>
    <lineage>
        <taxon>Eukaryota</taxon>
        <taxon>Fungi</taxon>
        <taxon>Fungi incertae sedis</taxon>
        <taxon>Chytridiomycota</taxon>
        <taxon>Chytridiomycota incertae sedis</taxon>
        <taxon>Chytridiomycetes</taxon>
        <taxon>Rhizophydiales</taxon>
        <taxon>Rhizophydiales incertae sedis</taxon>
        <taxon>Batrachochytrium</taxon>
    </lineage>
</organism>
<dbReference type="Proteomes" id="UP000077115">
    <property type="component" value="Unassembled WGS sequence"/>
</dbReference>
<evidence type="ECO:0000256" key="1">
    <source>
        <dbReference type="ARBA" id="ARBA00022729"/>
    </source>
</evidence>
<feature type="chain" id="PRO_5008077444" description="Alginate lyase domain-containing protein" evidence="4">
    <location>
        <begin position="19"/>
        <end position="478"/>
    </location>
</feature>
<dbReference type="GO" id="GO:0042597">
    <property type="term" value="C:periplasmic space"/>
    <property type="evidence" value="ECO:0007669"/>
    <property type="project" value="InterPro"/>
</dbReference>
<gene>
    <name evidence="6" type="ORF">BDEG_20354</name>
</gene>
<evidence type="ECO:0000313" key="7">
    <source>
        <dbReference type="Proteomes" id="UP000077115"/>
    </source>
</evidence>
<feature type="transmembrane region" description="Helical" evidence="3">
    <location>
        <begin position="457"/>
        <end position="477"/>
    </location>
</feature>
<dbReference type="InterPro" id="IPR008929">
    <property type="entry name" value="Chondroitin_lyas"/>
</dbReference>
<accession>A0A177W953</accession>
<dbReference type="STRING" id="403673.A0A177W953"/>
<keyword evidence="3" id="KW-0812">Transmembrane</keyword>
<dbReference type="OrthoDB" id="63533at2759"/>
<dbReference type="GO" id="GO:0016829">
    <property type="term" value="F:lyase activity"/>
    <property type="evidence" value="ECO:0007669"/>
    <property type="project" value="UniProtKB-KW"/>
</dbReference>
<feature type="signal peptide" evidence="4">
    <location>
        <begin position="1"/>
        <end position="18"/>
    </location>
</feature>
<evidence type="ECO:0000313" key="6">
    <source>
        <dbReference type="EMBL" id="OAJ36150.1"/>
    </source>
</evidence>
<dbReference type="VEuPathDB" id="FungiDB:BDEG_20354"/>
<keyword evidence="3" id="KW-1133">Transmembrane helix</keyword>
<protein>
    <recommendedName>
        <fullName evidence="5">Alginate lyase domain-containing protein</fullName>
    </recommendedName>
</protein>
<keyword evidence="3" id="KW-0472">Membrane</keyword>
<name>A0A177W953_BATDL</name>
<evidence type="ECO:0000256" key="2">
    <source>
        <dbReference type="ARBA" id="ARBA00023239"/>
    </source>
</evidence>
<dbReference type="Gene3D" id="1.50.10.100">
    <property type="entry name" value="Chondroitin AC/alginate lyase"/>
    <property type="match status" value="1"/>
</dbReference>
<keyword evidence="2" id="KW-0456">Lyase</keyword>
<evidence type="ECO:0000256" key="4">
    <source>
        <dbReference type="SAM" id="SignalP"/>
    </source>
</evidence>
<reference evidence="6 7" key="1">
    <citation type="submission" date="2006-10" db="EMBL/GenBank/DDBJ databases">
        <title>The Genome Sequence of Batrachochytrium dendrobatidis JEL423.</title>
        <authorList>
            <consortium name="The Broad Institute Genome Sequencing Platform"/>
            <person name="Birren B."/>
            <person name="Lander E."/>
            <person name="Galagan J."/>
            <person name="Cuomo C."/>
            <person name="Devon K."/>
            <person name="Jaffe D."/>
            <person name="Butler J."/>
            <person name="Alvarez P."/>
            <person name="Gnerre S."/>
            <person name="Grabherr M."/>
            <person name="Kleber M."/>
            <person name="Mauceli E."/>
            <person name="Brockman W."/>
            <person name="Young S."/>
            <person name="LaButti K."/>
            <person name="Sykes S."/>
            <person name="DeCaprio D."/>
            <person name="Crawford M."/>
            <person name="Koehrsen M."/>
            <person name="Engels R."/>
            <person name="Montgomery P."/>
            <person name="Pearson M."/>
            <person name="Howarth C."/>
            <person name="Larson L."/>
            <person name="White J."/>
            <person name="O'Leary S."/>
            <person name="Kodira C."/>
            <person name="Zeng Q."/>
            <person name="Yandava C."/>
            <person name="Alvarado L."/>
            <person name="Longcore J."/>
            <person name="James T."/>
        </authorList>
    </citation>
    <scope>NUCLEOTIDE SEQUENCE [LARGE SCALE GENOMIC DNA]</scope>
    <source>
        <strain evidence="6 7">JEL423</strain>
    </source>
</reference>
<keyword evidence="1 4" id="KW-0732">Signal</keyword>
<proteinExistence type="predicted"/>
<reference evidence="6 7" key="2">
    <citation type="submission" date="2016-05" db="EMBL/GenBank/DDBJ databases">
        <title>Lineage-specific infection strategies underlie the spectrum of fungal disease in amphibians.</title>
        <authorList>
            <person name="Cuomo C.A."/>
            <person name="Farrer R.A."/>
            <person name="James T."/>
            <person name="Longcore J."/>
            <person name="Birren B."/>
        </authorList>
    </citation>
    <scope>NUCLEOTIDE SEQUENCE [LARGE SCALE GENOMIC DNA]</scope>
    <source>
        <strain evidence="6 7">JEL423</strain>
    </source>
</reference>
<dbReference type="SUPFAM" id="SSF48230">
    <property type="entry name" value="Chondroitin AC/alginate lyase"/>
    <property type="match status" value="1"/>
</dbReference>
<dbReference type="Pfam" id="PF05426">
    <property type="entry name" value="Alginate_lyase"/>
    <property type="match status" value="1"/>
</dbReference>